<dbReference type="AlphaFoldDB" id="A0A939TBM0"/>
<comment type="caution">
    <text evidence="3">The sequence shown here is derived from an EMBL/GenBank/DDBJ whole genome shotgun (WGS) entry which is preliminary data.</text>
</comment>
<gene>
    <name evidence="3" type="ORF">J4573_41800</name>
</gene>
<name>A0A939TBM0_9ACTN</name>
<evidence type="ECO:0000256" key="1">
    <source>
        <dbReference type="SAM" id="MobiDB-lite"/>
    </source>
</evidence>
<accession>A0A939TBM0</accession>
<dbReference type="EMBL" id="JAGEOJ010000022">
    <property type="protein sequence ID" value="MBO2453682.1"/>
    <property type="molecule type" value="Genomic_DNA"/>
</dbReference>
<proteinExistence type="predicted"/>
<keyword evidence="4" id="KW-1185">Reference proteome</keyword>
<feature type="transmembrane region" description="Helical" evidence="2">
    <location>
        <begin position="24"/>
        <end position="43"/>
    </location>
</feature>
<protein>
    <submittedName>
        <fullName evidence="3">Uncharacterized protein</fullName>
    </submittedName>
</protein>
<evidence type="ECO:0000313" key="3">
    <source>
        <dbReference type="EMBL" id="MBO2453682.1"/>
    </source>
</evidence>
<keyword evidence="2" id="KW-0472">Membrane</keyword>
<dbReference type="Proteomes" id="UP000669179">
    <property type="component" value="Unassembled WGS sequence"/>
</dbReference>
<evidence type="ECO:0000256" key="2">
    <source>
        <dbReference type="SAM" id="Phobius"/>
    </source>
</evidence>
<reference evidence="3" key="1">
    <citation type="submission" date="2021-03" db="EMBL/GenBank/DDBJ databases">
        <authorList>
            <person name="Kanchanasin P."/>
            <person name="Saeng-In P."/>
            <person name="Phongsopitanun W."/>
            <person name="Yuki M."/>
            <person name="Kudo T."/>
            <person name="Ohkuma M."/>
            <person name="Tanasupawat S."/>
        </authorList>
    </citation>
    <scope>NUCLEOTIDE SEQUENCE</scope>
    <source>
        <strain evidence="3">GKU 128</strain>
    </source>
</reference>
<feature type="region of interest" description="Disordered" evidence="1">
    <location>
        <begin position="1"/>
        <end position="22"/>
    </location>
</feature>
<keyword evidence="2" id="KW-1133">Transmembrane helix</keyword>
<feature type="transmembrane region" description="Helical" evidence="2">
    <location>
        <begin position="139"/>
        <end position="157"/>
    </location>
</feature>
<keyword evidence="2" id="KW-0812">Transmembrane</keyword>
<sequence length="177" mass="18632">MTAVRTTGEPPAARTTGRRRRPPSAFTVVLATLVGLALLAITVPNVGPVMRAARADGPRGTFTAQRVSCVQHPGHEQCTWYGTFQLPASSSGPGSGSAVRHDYYLYGANRGTLHTGQQVTAVDVGRKGRVYDPAGSHEWILTGLLLLAGLALFVPLGRRVVGAVSSRRATSAGESDR</sequence>
<evidence type="ECO:0000313" key="4">
    <source>
        <dbReference type="Proteomes" id="UP000669179"/>
    </source>
</evidence>
<dbReference type="RefSeq" id="WP_208261708.1">
    <property type="nucleotide sequence ID" value="NZ_JAGEOJ010000022.1"/>
</dbReference>
<organism evidence="3 4">
    <name type="scientific">Actinomadura barringtoniae</name>
    <dbReference type="NCBI Taxonomy" id="1427535"/>
    <lineage>
        <taxon>Bacteria</taxon>
        <taxon>Bacillati</taxon>
        <taxon>Actinomycetota</taxon>
        <taxon>Actinomycetes</taxon>
        <taxon>Streptosporangiales</taxon>
        <taxon>Thermomonosporaceae</taxon>
        <taxon>Actinomadura</taxon>
    </lineage>
</organism>